<name>A0A2Z5JPX0_STRAR</name>
<accession>A0A2Z5JPX0</accession>
<dbReference type="EMBL" id="CP027306">
    <property type="protein sequence ID" value="AXE75699.1"/>
    <property type="molecule type" value="Genomic_DNA"/>
</dbReference>
<dbReference type="KEGG" id="sata:C5746_42900"/>
<evidence type="ECO:0000313" key="3">
    <source>
        <dbReference type="Proteomes" id="UP000252698"/>
    </source>
</evidence>
<dbReference type="Proteomes" id="UP000252698">
    <property type="component" value="Chromosome"/>
</dbReference>
<evidence type="ECO:0000313" key="2">
    <source>
        <dbReference type="EMBL" id="AXE82467.1"/>
    </source>
</evidence>
<protein>
    <submittedName>
        <fullName evidence="2">Uncharacterized protein</fullName>
    </submittedName>
</protein>
<dbReference type="KEGG" id="sata:C5746_00335"/>
<reference evidence="2 3" key="1">
    <citation type="journal article" date="2018" name="Front. Microbiol.">
        <title>Genome Sequencing of Streptomyces atratus SCSIOZH16 and Activation Production of Nocardamine via Metabolic Engineering.</title>
        <authorList>
            <person name="Li Y."/>
            <person name="Zhang C."/>
            <person name="Liu C."/>
            <person name="Ju J."/>
            <person name="Ma J."/>
        </authorList>
    </citation>
    <scope>NUCLEOTIDE SEQUENCE [LARGE SCALE GENOMIC DNA]</scope>
    <source>
        <strain evidence="2 3">SCSIO_ZH16</strain>
    </source>
</reference>
<dbReference type="EMBL" id="CP027306">
    <property type="protein sequence ID" value="AXE82467.1"/>
    <property type="molecule type" value="Genomic_DNA"/>
</dbReference>
<proteinExistence type="predicted"/>
<dbReference type="AlphaFoldDB" id="A0A2Z5JPX0"/>
<evidence type="ECO:0000313" key="1">
    <source>
        <dbReference type="EMBL" id="AXE75699.1"/>
    </source>
</evidence>
<organism evidence="2 3">
    <name type="scientific">Streptomyces atratus</name>
    <dbReference type="NCBI Taxonomy" id="1893"/>
    <lineage>
        <taxon>Bacteria</taxon>
        <taxon>Bacillati</taxon>
        <taxon>Actinomycetota</taxon>
        <taxon>Actinomycetes</taxon>
        <taxon>Kitasatosporales</taxon>
        <taxon>Streptomycetaceae</taxon>
        <taxon>Streptomyces</taxon>
    </lineage>
</organism>
<sequence length="409" mass="43872">MELGGVEEECGGQRHQAVGAVFPDMAIGFQVELDGTVVSSELLMHDDRQAPDRKPYLGLADPGPCGRLFRQFHTAEVDAHLVGPEEEAAEVLITLLGIHQSVAARVGAVDIGAVSLPHVGVVDVDEPVAARSYGLLDQPVVGRVRSDEAEHAAYIEGLGRDFVGPPASRWCGALNRARRQVGVHPLRDEHVRSIRSEGLHGPVHEPPANIEGDSPVRRAIGEETVHQLAAGPAGLAGGRIGRARHLLDHAACKQAAHGVGHQVHFGSAGFEADQLDEVVQPLRGPLKVELLWNPDDRGAEGGSGVVVEAMHPNGRRGYRAIVLRRQIRLLITADQELVPLIVHQPQERAFELVKGRYLVATDADMRGTAVESVERIISLLVHAARRAGVPAQIDNGLSLRHVACVLPGR</sequence>
<gene>
    <name evidence="1" type="ORF">C5746_00335</name>
    <name evidence="2" type="ORF">C5746_42900</name>
</gene>